<evidence type="ECO:0000313" key="1">
    <source>
        <dbReference type="EMBL" id="BBO20136.1"/>
    </source>
</evidence>
<reference evidence="1" key="1">
    <citation type="journal article" name="DNA Res.">
        <title>The physiological potential of anammox bacteria as revealed by their core genome structure.</title>
        <authorList>
            <person name="Okubo T."/>
            <person name="Toyoda A."/>
            <person name="Fukuhara K."/>
            <person name="Uchiyama I."/>
            <person name="Harigaya Y."/>
            <person name="Kuroiwa M."/>
            <person name="Suzuki T."/>
            <person name="Murakami Y."/>
            <person name="Suwa Y."/>
            <person name="Takami H."/>
        </authorList>
    </citation>
    <scope>NUCLEOTIDE SEQUENCE</scope>
    <source>
        <strain evidence="1">317325-3</strain>
    </source>
</reference>
<dbReference type="Proteomes" id="UP000662914">
    <property type="component" value="Chromosome"/>
</dbReference>
<sequence>MNHHDDRRKNHKLRALFDEAYRRVETCFAARPPQGLPVEWLVFRTTRTAYPQLSTLDLFQFAMASSRVHRSRQSASGLAGKPAC</sequence>
<dbReference type="EMBL" id="AP021857">
    <property type="protein sequence ID" value="BBO20136.1"/>
    <property type="molecule type" value="Genomic_DNA"/>
</dbReference>
<gene>
    <name evidence="1" type="ORF">DSYM_08350</name>
</gene>
<accession>A0A809RVB6</accession>
<organism evidence="1 2">
    <name type="scientific">Candidatus Desulfobacillus denitrificans</name>
    <dbReference type="NCBI Taxonomy" id="2608985"/>
    <lineage>
        <taxon>Bacteria</taxon>
        <taxon>Pseudomonadati</taxon>
        <taxon>Pseudomonadota</taxon>
        <taxon>Betaproteobacteria</taxon>
        <taxon>Candidatus Desulfobacillus</taxon>
    </lineage>
</organism>
<protein>
    <submittedName>
        <fullName evidence="1">Uncharacterized protein</fullName>
    </submittedName>
</protein>
<dbReference type="KEGG" id="ddz:DSYM_08350"/>
<name>A0A809RVB6_9PROT</name>
<proteinExistence type="predicted"/>
<dbReference type="AlphaFoldDB" id="A0A809RVB6"/>
<evidence type="ECO:0000313" key="2">
    <source>
        <dbReference type="Proteomes" id="UP000662914"/>
    </source>
</evidence>